<sequence length="291" mass="29965">MKRSTFACRSCRAAASASGGGAVTTPWPPWRSCSCSAAAACTSASWRRRSCTCAGASHATWATGATGTCRSRAANFSVVSASASAPAPSRTCATALSSPFPPTLPRSSIVSRLARNGTWPPPRPSASTTCSSALSERFVARARAWAAGSPPAARHGPARSTRHSRAWRRSGSSAAAPRRSTHSRTTRWAKAPGTGRSPVNSASSASSSFAQGRRVTWRSCGSPSASKAMEGLGPPARGASRSTITSPVSDRKLRCTVYSASAAAAAMRAYSADSTRCAIPRVAYSPPPKSV</sequence>
<dbReference type="EMBL" id="ATMH01011972">
    <property type="protein sequence ID" value="EPY15546.1"/>
    <property type="molecule type" value="Genomic_DNA"/>
</dbReference>
<evidence type="ECO:0000313" key="3">
    <source>
        <dbReference type="Proteomes" id="UP000015354"/>
    </source>
</evidence>
<reference evidence="2 3" key="1">
    <citation type="journal article" date="2013" name="PLoS ONE">
        <title>Predicting the Proteins of Angomonas deanei, Strigomonas culicis and Their Respective Endosymbionts Reveals New Aspects of the Trypanosomatidae Family.</title>
        <authorList>
            <person name="Motta M.C."/>
            <person name="Martins A.C."/>
            <person name="de Souza S.S."/>
            <person name="Catta-Preta C.M."/>
            <person name="Silva R."/>
            <person name="Klein C.C."/>
            <person name="de Almeida L.G."/>
            <person name="de Lima Cunha O."/>
            <person name="Ciapina L.P."/>
            <person name="Brocchi M."/>
            <person name="Colabardini A.C."/>
            <person name="de Araujo Lima B."/>
            <person name="Machado C.R."/>
            <person name="de Almeida Soares C.M."/>
            <person name="Probst C.M."/>
            <person name="de Menezes C.B."/>
            <person name="Thompson C.E."/>
            <person name="Bartholomeu D.C."/>
            <person name="Gradia D.F."/>
            <person name="Pavoni D.P."/>
            <person name="Grisard E.C."/>
            <person name="Fantinatti-Garboggini F."/>
            <person name="Marchini F.K."/>
            <person name="Rodrigues-Luiz G.F."/>
            <person name="Wagner G."/>
            <person name="Goldman G.H."/>
            <person name="Fietto J.L."/>
            <person name="Elias M.C."/>
            <person name="Goldman M.H."/>
            <person name="Sagot M.F."/>
            <person name="Pereira M."/>
            <person name="Stoco P.H."/>
            <person name="de Mendonca-Neto R.P."/>
            <person name="Teixeira S.M."/>
            <person name="Maciel T.E."/>
            <person name="de Oliveira Mendes T.A."/>
            <person name="Urmenyi T.P."/>
            <person name="de Souza W."/>
            <person name="Schenkman S."/>
            <person name="de Vasconcelos A.T."/>
        </authorList>
    </citation>
    <scope>NUCLEOTIDE SEQUENCE [LARGE SCALE GENOMIC DNA]</scope>
</reference>
<evidence type="ECO:0000313" key="2">
    <source>
        <dbReference type="EMBL" id="EPY15546.1"/>
    </source>
</evidence>
<protein>
    <submittedName>
        <fullName evidence="2">Uncharacterized protein</fullName>
    </submittedName>
</protein>
<feature type="compositionally biased region" description="Basic residues" evidence="1">
    <location>
        <begin position="156"/>
        <end position="168"/>
    </location>
</feature>
<organism evidence="2 3">
    <name type="scientific">Strigomonas culicis</name>
    <dbReference type="NCBI Taxonomy" id="28005"/>
    <lineage>
        <taxon>Eukaryota</taxon>
        <taxon>Discoba</taxon>
        <taxon>Euglenozoa</taxon>
        <taxon>Kinetoplastea</taxon>
        <taxon>Metakinetoplastina</taxon>
        <taxon>Trypanosomatida</taxon>
        <taxon>Trypanosomatidae</taxon>
        <taxon>Strigomonadinae</taxon>
        <taxon>Strigomonas</taxon>
    </lineage>
</organism>
<proteinExistence type="predicted"/>
<feature type="region of interest" description="Disordered" evidence="1">
    <location>
        <begin position="146"/>
        <end position="248"/>
    </location>
</feature>
<evidence type="ECO:0000256" key="1">
    <source>
        <dbReference type="SAM" id="MobiDB-lite"/>
    </source>
</evidence>
<dbReference type="Proteomes" id="UP000015354">
    <property type="component" value="Unassembled WGS sequence"/>
</dbReference>
<feature type="compositionally biased region" description="Low complexity" evidence="1">
    <location>
        <begin position="169"/>
        <end position="178"/>
    </location>
</feature>
<dbReference type="AlphaFoldDB" id="S9ULI8"/>
<name>S9ULI8_9TRYP</name>
<comment type="caution">
    <text evidence="2">The sequence shown here is derived from an EMBL/GenBank/DDBJ whole genome shotgun (WGS) entry which is preliminary data.</text>
</comment>
<gene>
    <name evidence="2" type="ORF">STCU_11937</name>
</gene>
<keyword evidence="3" id="KW-1185">Reference proteome</keyword>
<accession>S9ULI8</accession>